<proteinExistence type="predicted"/>
<keyword evidence="1" id="KW-0472">Membrane</keyword>
<sequence length="179" mass="18981">MPGLKFIKGFTMPANHSFLAPIVALALLLVSTPAEGGSPRTASAAASMRARYAALEEQYGAAYAEDDGVGLRRVGIALTALGGGALAIGIPFLAVGLGRDDLPVADVLLGAANYLVVPGVVSTAVGIPLLVKGTRRRDRYRQWLDEQDRQRHLTRTPPRLAPLLRPSRGGLFLGLDLRF</sequence>
<protein>
    <submittedName>
        <fullName evidence="2">Uncharacterized protein</fullName>
    </submittedName>
</protein>
<evidence type="ECO:0000313" key="3">
    <source>
        <dbReference type="Proteomes" id="UP001164459"/>
    </source>
</evidence>
<dbReference type="RefSeq" id="WP_269034204.1">
    <property type="nucleotide sequence ID" value="NZ_CP114040.1"/>
</dbReference>
<feature type="transmembrane region" description="Helical" evidence="1">
    <location>
        <begin position="111"/>
        <end position="131"/>
    </location>
</feature>
<name>A0ABY7GXY9_9BACT</name>
<keyword evidence="1" id="KW-1133">Transmembrane helix</keyword>
<organism evidence="2 3">
    <name type="scientific">Nannocystis punicea</name>
    <dbReference type="NCBI Taxonomy" id="2995304"/>
    <lineage>
        <taxon>Bacteria</taxon>
        <taxon>Pseudomonadati</taxon>
        <taxon>Myxococcota</taxon>
        <taxon>Polyangia</taxon>
        <taxon>Nannocystales</taxon>
        <taxon>Nannocystaceae</taxon>
        <taxon>Nannocystis</taxon>
    </lineage>
</organism>
<evidence type="ECO:0000313" key="2">
    <source>
        <dbReference type="EMBL" id="WAS91842.1"/>
    </source>
</evidence>
<gene>
    <name evidence="2" type="ORF">O0S08_37135</name>
</gene>
<evidence type="ECO:0000256" key="1">
    <source>
        <dbReference type="SAM" id="Phobius"/>
    </source>
</evidence>
<reference evidence="2" key="1">
    <citation type="submission" date="2022-11" db="EMBL/GenBank/DDBJ databases">
        <title>Minimal conservation of predation-associated metabolite biosynthetic gene clusters underscores biosynthetic potential of Myxococcota including descriptions for ten novel species: Archangium lansinium sp. nov., Myxococcus landrumus sp. nov., Nannocystis bai.</title>
        <authorList>
            <person name="Ahearne A."/>
            <person name="Stevens C."/>
            <person name="Dowd S."/>
        </authorList>
    </citation>
    <scope>NUCLEOTIDE SEQUENCE</scope>
    <source>
        <strain evidence="2">Fl3</strain>
    </source>
</reference>
<keyword evidence="3" id="KW-1185">Reference proteome</keyword>
<keyword evidence="1" id="KW-0812">Transmembrane</keyword>
<dbReference type="EMBL" id="CP114040">
    <property type="protein sequence ID" value="WAS91842.1"/>
    <property type="molecule type" value="Genomic_DNA"/>
</dbReference>
<dbReference type="Proteomes" id="UP001164459">
    <property type="component" value="Chromosome"/>
</dbReference>
<accession>A0ABY7GXY9</accession>